<keyword evidence="1" id="KW-0805">Transcription regulation</keyword>
<dbReference type="Pfam" id="PF00440">
    <property type="entry name" value="TetR_N"/>
    <property type="match status" value="1"/>
</dbReference>
<dbReference type="Proteomes" id="UP000317496">
    <property type="component" value="Chromosome"/>
</dbReference>
<dbReference type="EMBL" id="CP041636">
    <property type="protein sequence ID" value="QDO97907.1"/>
    <property type="molecule type" value="Genomic_DNA"/>
</dbReference>
<dbReference type="InterPro" id="IPR036271">
    <property type="entry name" value="Tet_transcr_reg_TetR-rel_C_sf"/>
</dbReference>
<dbReference type="InterPro" id="IPR009057">
    <property type="entry name" value="Homeodomain-like_sf"/>
</dbReference>
<keyword evidence="7" id="KW-1185">Reference proteome</keyword>
<dbReference type="Gene3D" id="1.10.357.10">
    <property type="entry name" value="Tetracycline Repressor, domain 2"/>
    <property type="match status" value="1"/>
</dbReference>
<keyword evidence="3" id="KW-0804">Transcription</keyword>
<evidence type="ECO:0000256" key="2">
    <source>
        <dbReference type="ARBA" id="ARBA00023125"/>
    </source>
</evidence>
<keyword evidence="2 4" id="KW-0238">DNA-binding</keyword>
<organism evidence="6 7">
    <name type="scientific">Ferrovibrio terrae</name>
    <dbReference type="NCBI Taxonomy" id="2594003"/>
    <lineage>
        <taxon>Bacteria</taxon>
        <taxon>Pseudomonadati</taxon>
        <taxon>Pseudomonadota</taxon>
        <taxon>Alphaproteobacteria</taxon>
        <taxon>Rhodospirillales</taxon>
        <taxon>Rhodospirillaceae</taxon>
        <taxon>Ferrovibrio</taxon>
    </lineage>
</organism>
<proteinExistence type="predicted"/>
<dbReference type="Pfam" id="PF17935">
    <property type="entry name" value="TetR_C_27"/>
    <property type="match status" value="1"/>
</dbReference>
<dbReference type="AlphaFoldDB" id="A0A516H2B2"/>
<evidence type="ECO:0000313" key="7">
    <source>
        <dbReference type="Proteomes" id="UP000317496"/>
    </source>
</evidence>
<evidence type="ECO:0000256" key="1">
    <source>
        <dbReference type="ARBA" id="ARBA00023015"/>
    </source>
</evidence>
<evidence type="ECO:0000259" key="5">
    <source>
        <dbReference type="PROSITE" id="PS50977"/>
    </source>
</evidence>
<evidence type="ECO:0000256" key="4">
    <source>
        <dbReference type="PROSITE-ProRule" id="PRU00335"/>
    </source>
</evidence>
<dbReference type="PROSITE" id="PS50977">
    <property type="entry name" value="HTH_TETR_2"/>
    <property type="match status" value="1"/>
</dbReference>
<reference evidence="6 7" key="1">
    <citation type="submission" date="2019-07" db="EMBL/GenBank/DDBJ databases">
        <title>Genome sequencing for Ferrovibrio sp. K5.</title>
        <authorList>
            <person name="Park S.-J."/>
        </authorList>
    </citation>
    <scope>NUCLEOTIDE SEQUENCE [LARGE SCALE GENOMIC DNA]</scope>
    <source>
        <strain evidence="6 7">K5</strain>
    </source>
</reference>
<accession>A0A516H2B2</accession>
<name>A0A516H2B2_9PROT</name>
<dbReference type="InterPro" id="IPR050109">
    <property type="entry name" value="HTH-type_TetR-like_transc_reg"/>
</dbReference>
<evidence type="ECO:0000313" key="6">
    <source>
        <dbReference type="EMBL" id="QDO97907.1"/>
    </source>
</evidence>
<dbReference type="PRINTS" id="PR00455">
    <property type="entry name" value="HTHTETR"/>
</dbReference>
<dbReference type="GO" id="GO:0000976">
    <property type="term" value="F:transcription cis-regulatory region binding"/>
    <property type="evidence" value="ECO:0007669"/>
    <property type="project" value="TreeGrafter"/>
</dbReference>
<feature type="DNA-binding region" description="H-T-H motif" evidence="4">
    <location>
        <begin position="48"/>
        <end position="67"/>
    </location>
</feature>
<dbReference type="PANTHER" id="PTHR30055">
    <property type="entry name" value="HTH-TYPE TRANSCRIPTIONAL REGULATOR RUTR"/>
    <property type="match status" value="1"/>
</dbReference>
<protein>
    <submittedName>
        <fullName evidence="6">TetR/AcrR family transcriptional regulator</fullName>
    </submittedName>
</protein>
<dbReference type="PANTHER" id="PTHR30055:SF234">
    <property type="entry name" value="HTH-TYPE TRANSCRIPTIONAL REGULATOR BETI"/>
    <property type="match status" value="1"/>
</dbReference>
<dbReference type="OrthoDB" id="7301568at2"/>
<dbReference type="InterPro" id="IPR041478">
    <property type="entry name" value="TetR_C_27"/>
</dbReference>
<sequence>MVDGMTKLATVSQDAPDVPAEALPGPLQDRLLDAALACFRRLGAKRTRIEDIAAEAGIARTAVYRHYQNKRAIVASLASRWLAEDETRLATIARDTGRSPAARLQAFLLADAENTRRYLSDPCLVEVLDEVMKNLAGLLRQHRNHIRRHLTGLLAEGSTAGAFRSEPAEKLALAIDDLMSRFHDPRLATDLDRNVWQDRALAAVDMILRTVRAR</sequence>
<dbReference type="InterPro" id="IPR001647">
    <property type="entry name" value="HTH_TetR"/>
</dbReference>
<dbReference type="KEGG" id="fer:FNB15_11800"/>
<dbReference type="GO" id="GO:0003700">
    <property type="term" value="F:DNA-binding transcription factor activity"/>
    <property type="evidence" value="ECO:0007669"/>
    <property type="project" value="TreeGrafter"/>
</dbReference>
<dbReference type="SUPFAM" id="SSF46689">
    <property type="entry name" value="Homeodomain-like"/>
    <property type="match status" value="1"/>
</dbReference>
<gene>
    <name evidence="6" type="ORF">FNB15_11800</name>
</gene>
<dbReference type="SUPFAM" id="SSF48498">
    <property type="entry name" value="Tetracyclin repressor-like, C-terminal domain"/>
    <property type="match status" value="1"/>
</dbReference>
<evidence type="ECO:0000256" key="3">
    <source>
        <dbReference type="ARBA" id="ARBA00023163"/>
    </source>
</evidence>
<feature type="domain" description="HTH tetR-type" evidence="5">
    <location>
        <begin position="25"/>
        <end position="85"/>
    </location>
</feature>